<protein>
    <submittedName>
        <fullName evidence="1">Uncharacterized protein</fullName>
    </submittedName>
</protein>
<accession>A0ABN9AAK9</accession>
<keyword evidence="2" id="KW-1185">Reference proteome</keyword>
<feature type="non-terminal residue" evidence="1">
    <location>
        <position position="1"/>
    </location>
</feature>
<organism evidence="1 2">
    <name type="scientific">Staurois parvus</name>
    <dbReference type="NCBI Taxonomy" id="386267"/>
    <lineage>
        <taxon>Eukaryota</taxon>
        <taxon>Metazoa</taxon>
        <taxon>Chordata</taxon>
        <taxon>Craniata</taxon>
        <taxon>Vertebrata</taxon>
        <taxon>Euteleostomi</taxon>
        <taxon>Amphibia</taxon>
        <taxon>Batrachia</taxon>
        <taxon>Anura</taxon>
        <taxon>Neobatrachia</taxon>
        <taxon>Ranoidea</taxon>
        <taxon>Ranidae</taxon>
        <taxon>Staurois</taxon>
    </lineage>
</organism>
<evidence type="ECO:0000313" key="1">
    <source>
        <dbReference type="EMBL" id="CAI9532245.1"/>
    </source>
</evidence>
<proteinExistence type="predicted"/>
<evidence type="ECO:0000313" key="2">
    <source>
        <dbReference type="Proteomes" id="UP001162483"/>
    </source>
</evidence>
<sequence length="64" mass="7510">TSIPDTFTPFLPRPIFSFQHAHTLNDNCARSCNTVPKLKCFHFAHTTRAFFWWYLITPGVFIFC</sequence>
<dbReference type="EMBL" id="CATNWA010000049">
    <property type="protein sequence ID" value="CAI9532245.1"/>
    <property type="molecule type" value="Genomic_DNA"/>
</dbReference>
<reference evidence="1" key="1">
    <citation type="submission" date="2023-05" db="EMBL/GenBank/DDBJ databases">
        <authorList>
            <person name="Stuckert A."/>
        </authorList>
    </citation>
    <scope>NUCLEOTIDE SEQUENCE</scope>
</reference>
<gene>
    <name evidence="1" type="ORF">SPARVUS_LOCUS119118</name>
</gene>
<comment type="caution">
    <text evidence="1">The sequence shown here is derived from an EMBL/GenBank/DDBJ whole genome shotgun (WGS) entry which is preliminary data.</text>
</comment>
<dbReference type="Proteomes" id="UP001162483">
    <property type="component" value="Unassembled WGS sequence"/>
</dbReference>
<name>A0ABN9AAK9_9NEOB</name>